<dbReference type="CDD" id="cd03230">
    <property type="entry name" value="ABC_DR_subfamily_A"/>
    <property type="match status" value="1"/>
</dbReference>
<proteinExistence type="inferred from homology"/>
<dbReference type="GO" id="GO:0016887">
    <property type="term" value="F:ATP hydrolysis activity"/>
    <property type="evidence" value="ECO:0007669"/>
    <property type="project" value="InterPro"/>
</dbReference>
<evidence type="ECO:0000313" key="6">
    <source>
        <dbReference type="EMBL" id="EZQ06768.1"/>
    </source>
</evidence>
<sequence>MIEVSHVYKSYGKVLANEDISFNLEKGLLAIIGPNGAGKTTLIMQIIGNLTPDRGEILIDNYKPGERKAKELLGVIPQNSIPISNLSAKDHVNMFAKLRGIKLNKRDINEILKVLEIDPNKSTNEMSGGERRKVLLASVLALRSKYLILDEPTVGLDLESRNHIHNVLKSMKAERGIILTTHYLEEAEKLADNFLLMKRKVLLYGNKEEVYREIFGRKIYIVTIGGKKEIVPKEKIEEVIRKYKDEDVEIRMPNLEEIYYEVFGDEKKVN</sequence>
<dbReference type="AlphaFoldDB" id="A0A031LM94"/>
<dbReference type="InterPro" id="IPR003439">
    <property type="entry name" value="ABC_transporter-like_ATP-bd"/>
</dbReference>
<dbReference type="SUPFAM" id="SSF52540">
    <property type="entry name" value="P-loop containing nucleoside triphosphate hydrolases"/>
    <property type="match status" value="1"/>
</dbReference>
<name>A0A031LM94_9CREN</name>
<organism evidence="6 7">
    <name type="scientific">Candidatus Acidianus copahuensis</name>
    <dbReference type="NCBI Taxonomy" id="1160895"/>
    <lineage>
        <taxon>Archaea</taxon>
        <taxon>Thermoproteota</taxon>
        <taxon>Thermoprotei</taxon>
        <taxon>Sulfolobales</taxon>
        <taxon>Sulfolobaceae</taxon>
        <taxon>Acidianus</taxon>
    </lineage>
</organism>
<comment type="caution">
    <text evidence="6">The sequence shown here is derived from an EMBL/GenBank/DDBJ whole genome shotgun (WGS) entry which is preliminary data.</text>
</comment>
<dbReference type="InterPro" id="IPR003593">
    <property type="entry name" value="AAA+_ATPase"/>
</dbReference>
<dbReference type="PROSITE" id="PS00211">
    <property type="entry name" value="ABC_TRANSPORTER_1"/>
    <property type="match status" value="1"/>
</dbReference>
<dbReference type="InterPro" id="IPR017871">
    <property type="entry name" value="ABC_transporter-like_CS"/>
</dbReference>
<dbReference type="InterPro" id="IPR027417">
    <property type="entry name" value="P-loop_NTPase"/>
</dbReference>
<keyword evidence="2" id="KW-0813">Transport</keyword>
<dbReference type="Pfam" id="PF00005">
    <property type="entry name" value="ABC_tran"/>
    <property type="match status" value="1"/>
</dbReference>
<keyword evidence="4" id="KW-0067">ATP-binding</keyword>
<dbReference type="PANTHER" id="PTHR42711">
    <property type="entry name" value="ABC TRANSPORTER ATP-BINDING PROTEIN"/>
    <property type="match status" value="1"/>
</dbReference>
<evidence type="ECO:0000256" key="4">
    <source>
        <dbReference type="ARBA" id="ARBA00022840"/>
    </source>
</evidence>
<dbReference type="PROSITE" id="PS50893">
    <property type="entry name" value="ABC_TRANSPORTER_2"/>
    <property type="match status" value="1"/>
</dbReference>
<comment type="similarity">
    <text evidence="1">Belongs to the ABC transporter superfamily.</text>
</comment>
<keyword evidence="3" id="KW-0547">Nucleotide-binding</keyword>
<dbReference type="RefSeq" id="WP_048099301.1">
    <property type="nucleotide sequence ID" value="NZ_JFZT01000039.1"/>
</dbReference>
<evidence type="ECO:0000259" key="5">
    <source>
        <dbReference type="PROSITE" id="PS50893"/>
    </source>
</evidence>
<dbReference type="EMBL" id="JFZT01000039">
    <property type="protein sequence ID" value="EZQ06768.1"/>
    <property type="molecule type" value="Genomic_DNA"/>
</dbReference>
<evidence type="ECO:0000256" key="2">
    <source>
        <dbReference type="ARBA" id="ARBA00022448"/>
    </source>
</evidence>
<dbReference type="PANTHER" id="PTHR42711:SF5">
    <property type="entry name" value="ABC TRANSPORTER ATP-BINDING PROTEIN NATA"/>
    <property type="match status" value="1"/>
</dbReference>
<dbReference type="GO" id="GO:0005524">
    <property type="term" value="F:ATP binding"/>
    <property type="evidence" value="ECO:0007669"/>
    <property type="project" value="UniProtKB-KW"/>
</dbReference>
<dbReference type="Gene3D" id="3.40.50.300">
    <property type="entry name" value="P-loop containing nucleotide triphosphate hydrolases"/>
    <property type="match status" value="1"/>
</dbReference>
<evidence type="ECO:0000256" key="3">
    <source>
        <dbReference type="ARBA" id="ARBA00022741"/>
    </source>
</evidence>
<dbReference type="InterPro" id="IPR050763">
    <property type="entry name" value="ABC_transporter_ATP-binding"/>
</dbReference>
<evidence type="ECO:0000256" key="1">
    <source>
        <dbReference type="ARBA" id="ARBA00005417"/>
    </source>
</evidence>
<reference evidence="6 7" key="1">
    <citation type="submission" date="2014-03" db="EMBL/GenBank/DDBJ databases">
        <title>Draft genome sequence of the novel thermoacidophilic archaea Acidianus copahuensis ALE1 strain, isolated from Copahue volcanic area in Neuquen Argentina.</title>
        <authorList>
            <person name="Urbieta M.S."/>
            <person name="Rascovan N."/>
            <person name="Castro C."/>
            <person name="Revale S."/>
            <person name="Giaveno M.A."/>
            <person name="Vazquez M.P."/>
            <person name="Donati E.R."/>
        </authorList>
    </citation>
    <scope>NUCLEOTIDE SEQUENCE [LARGE SCALE GENOMIC DNA]</scope>
    <source>
        <strain evidence="6 7">ALE1</strain>
    </source>
</reference>
<protein>
    <submittedName>
        <fullName evidence="6">MarR family transcriptional regulator</fullName>
    </submittedName>
</protein>
<dbReference type="Proteomes" id="UP000024332">
    <property type="component" value="Unassembled WGS sequence"/>
</dbReference>
<dbReference type="OrthoDB" id="87732at2157"/>
<keyword evidence="7" id="KW-1185">Reference proteome</keyword>
<feature type="domain" description="ABC transporter" evidence="5">
    <location>
        <begin position="2"/>
        <end position="224"/>
    </location>
</feature>
<accession>A0A031LM94</accession>
<dbReference type="STRING" id="1160895.CM19_05115"/>
<dbReference type="SMART" id="SM00382">
    <property type="entry name" value="AAA"/>
    <property type="match status" value="1"/>
</dbReference>
<gene>
    <name evidence="6" type="ORF">CM19_05115</name>
</gene>
<evidence type="ECO:0000313" key="7">
    <source>
        <dbReference type="Proteomes" id="UP000024332"/>
    </source>
</evidence>